<comment type="caution">
    <text evidence="2">The sequence shown here is derived from an EMBL/GenBank/DDBJ whole genome shotgun (WGS) entry which is preliminary data.</text>
</comment>
<feature type="domain" description="BAAT/Acyl-CoA thioester hydrolase C-terminal" evidence="1">
    <location>
        <begin position="101"/>
        <end position="214"/>
    </location>
</feature>
<dbReference type="Proteomes" id="UP001634393">
    <property type="component" value="Unassembled WGS sequence"/>
</dbReference>
<dbReference type="AlphaFoldDB" id="A0ABD3SLX8"/>
<protein>
    <recommendedName>
        <fullName evidence="1">BAAT/Acyl-CoA thioester hydrolase C-terminal domain-containing protein</fullName>
    </recommendedName>
</protein>
<evidence type="ECO:0000259" key="1">
    <source>
        <dbReference type="Pfam" id="PF08840"/>
    </source>
</evidence>
<dbReference type="InterPro" id="IPR029058">
    <property type="entry name" value="AB_hydrolase_fold"/>
</dbReference>
<dbReference type="PANTHER" id="PTHR42886:SF53">
    <property type="entry name" value="ALPHA_BETA-HYDROLASES SUPERFAMILY PROTEIN"/>
    <property type="match status" value="1"/>
</dbReference>
<gene>
    <name evidence="2" type="ORF">ACJIZ3_021321</name>
</gene>
<dbReference type="InterPro" id="IPR014940">
    <property type="entry name" value="BAAT_C"/>
</dbReference>
<feature type="domain" description="BAAT/Acyl-CoA thioester hydrolase C-terminal" evidence="1">
    <location>
        <begin position="525"/>
        <end position="642"/>
    </location>
</feature>
<dbReference type="Pfam" id="PF08840">
    <property type="entry name" value="BAAT_C"/>
    <property type="match status" value="2"/>
</dbReference>
<dbReference type="EMBL" id="JBJXBP010000006">
    <property type="protein sequence ID" value="KAL3825292.1"/>
    <property type="molecule type" value="Genomic_DNA"/>
</dbReference>
<name>A0ABD3SLX8_9LAMI</name>
<dbReference type="SUPFAM" id="SSF53474">
    <property type="entry name" value="alpha/beta-Hydrolases"/>
    <property type="match status" value="3"/>
</dbReference>
<evidence type="ECO:0000313" key="2">
    <source>
        <dbReference type="EMBL" id="KAL3825292.1"/>
    </source>
</evidence>
<reference evidence="2 3" key="1">
    <citation type="submission" date="2024-12" db="EMBL/GenBank/DDBJ databases">
        <title>The unique morphological basis and parallel evolutionary history of personate flowers in Penstemon.</title>
        <authorList>
            <person name="Depatie T.H."/>
            <person name="Wessinger C.A."/>
        </authorList>
    </citation>
    <scope>NUCLEOTIDE SEQUENCE [LARGE SCALE GENOMIC DNA]</scope>
    <source>
        <strain evidence="2">WTNN_2</strain>
        <tissue evidence="2">Leaf</tissue>
    </source>
</reference>
<evidence type="ECO:0000313" key="3">
    <source>
        <dbReference type="Proteomes" id="UP001634393"/>
    </source>
</evidence>
<keyword evidence="3" id="KW-1185">Reference proteome</keyword>
<accession>A0ABD3SLX8</accession>
<sequence length="679" mass="76337">MRINYNVSAAMQQRITIHNKRGEKLAGVLHETGSEKMVVLCHGFRSSKENKILVNLAVLLENEGITAFRFDFSGNGEGIFRDCNYLGEAEELRAVIEYFAGVNRSTVAILGHSKAGNVVLLYASKYRDIGAVVNLSGRYDLNRGIEESLGKNYLERLKKDGYIDVKTKTGEVDYRVTEESMMERLNTNMNEVCHAIDMRCKVLTVHGSADKINPVEDAVEFAKIIPNHKLQIIQGANHIYTSHQDELAAAGGGGVNRPLKNFRLKNFSLICSESEGLFHYGNYRSEAEDLRAVIEYFTGVNRSTFVVLGHSKAGNVVLLYASKYHDIGAVVNLSGRYDLNRGIEERLGKNYLERLKKDGYIDVKTKTGEVDYRVTEESMMERLNTNMHEACHSIDKKCMVLTVHGSADEIIPVEDALELFPFYLQPREFFSMQQKITILNKRGEKLVGVLYETGSEKIVVLCHGHRSTKEQKAIVNLAVLLENEGISAFRLIFLETGTLIFRESEGVFQYGNYLSEAEELRNVIEHFNGVNRSTVAILGYSKGGNIVLLYASKYHDIGAVVNISGRYEPSKGIEERPGKNFLERINKDGYIDVKTKTGEVDFRVTEESTMERINTNMDEACHLIDKRCKVLTVHGSADKIAPNHKPQIIKRANHGYTSHQNELAAAVLPFIKECIQQNV</sequence>
<dbReference type="Gene3D" id="3.40.50.1820">
    <property type="entry name" value="alpha/beta hydrolase"/>
    <property type="match status" value="3"/>
</dbReference>
<organism evidence="2 3">
    <name type="scientific">Penstemon smallii</name>
    <dbReference type="NCBI Taxonomy" id="265156"/>
    <lineage>
        <taxon>Eukaryota</taxon>
        <taxon>Viridiplantae</taxon>
        <taxon>Streptophyta</taxon>
        <taxon>Embryophyta</taxon>
        <taxon>Tracheophyta</taxon>
        <taxon>Spermatophyta</taxon>
        <taxon>Magnoliopsida</taxon>
        <taxon>eudicotyledons</taxon>
        <taxon>Gunneridae</taxon>
        <taxon>Pentapetalae</taxon>
        <taxon>asterids</taxon>
        <taxon>lamiids</taxon>
        <taxon>Lamiales</taxon>
        <taxon>Plantaginaceae</taxon>
        <taxon>Cheloneae</taxon>
        <taxon>Penstemon</taxon>
    </lineage>
</organism>
<dbReference type="PANTHER" id="PTHR42886">
    <property type="entry name" value="RE40534P-RELATED"/>
    <property type="match status" value="1"/>
</dbReference>
<proteinExistence type="predicted"/>